<evidence type="ECO:0000313" key="3">
    <source>
        <dbReference type="Proteomes" id="UP000691718"/>
    </source>
</evidence>
<protein>
    <submittedName>
        <fullName evidence="2">(apollo) hypothetical protein</fullName>
    </submittedName>
</protein>
<dbReference type="InterPro" id="IPR000172">
    <property type="entry name" value="GMC_OxRdtase_N"/>
</dbReference>
<accession>A0A8S3Y6A3</accession>
<sequence>MDFMNWVPPDITNICAETVAPLTQCSPTGFMFLTLVARLFGGSVENKISLPKVNPYLKNPHGLTSNIFNVPEKIDSDDTNIPQLGPSLISSEIKTRPSVTELGPIVEPIVYPKNQKLNNLAQEYPDLHIYTEHYSRPDFEFEYESFANPFTKYFSRNPNFHHYGIQKSYADSDTADSSKVTVKVKKSDKKSSSRNKRQTQDEYDFIIVGAGSAGCVIANRLSEVETWKILLLEAGTEEPDVTSVPGLAPTLGGSNIDWMYTTQPEERTCRAQRGQTCAWLRGKSMGGSSAINYMVYMRGNRRDYDSWAEMGNHGWSFQE</sequence>
<proteinExistence type="predicted"/>
<organism evidence="2 3">
    <name type="scientific">Parnassius apollo</name>
    <name type="common">Apollo butterfly</name>
    <name type="synonym">Papilio apollo</name>
    <dbReference type="NCBI Taxonomy" id="110799"/>
    <lineage>
        <taxon>Eukaryota</taxon>
        <taxon>Metazoa</taxon>
        <taxon>Ecdysozoa</taxon>
        <taxon>Arthropoda</taxon>
        <taxon>Hexapoda</taxon>
        <taxon>Insecta</taxon>
        <taxon>Pterygota</taxon>
        <taxon>Neoptera</taxon>
        <taxon>Endopterygota</taxon>
        <taxon>Lepidoptera</taxon>
        <taxon>Glossata</taxon>
        <taxon>Ditrysia</taxon>
        <taxon>Papilionoidea</taxon>
        <taxon>Papilionidae</taxon>
        <taxon>Parnassiinae</taxon>
        <taxon>Parnassini</taxon>
        <taxon>Parnassius</taxon>
        <taxon>Parnassius</taxon>
    </lineage>
</organism>
<dbReference type="GO" id="GO:0016614">
    <property type="term" value="F:oxidoreductase activity, acting on CH-OH group of donors"/>
    <property type="evidence" value="ECO:0007669"/>
    <property type="project" value="InterPro"/>
</dbReference>
<comment type="caution">
    <text evidence="2">The sequence shown here is derived from an EMBL/GenBank/DDBJ whole genome shotgun (WGS) entry which is preliminary data.</text>
</comment>
<dbReference type="Proteomes" id="UP000691718">
    <property type="component" value="Unassembled WGS sequence"/>
</dbReference>
<evidence type="ECO:0000259" key="1">
    <source>
        <dbReference type="Pfam" id="PF00732"/>
    </source>
</evidence>
<dbReference type="EMBL" id="CAJQZP010001578">
    <property type="protein sequence ID" value="CAG5055502.1"/>
    <property type="molecule type" value="Genomic_DNA"/>
</dbReference>
<dbReference type="InterPro" id="IPR012132">
    <property type="entry name" value="GMC_OxRdtase"/>
</dbReference>
<dbReference type="Pfam" id="PF00732">
    <property type="entry name" value="GMC_oxred_N"/>
    <property type="match status" value="1"/>
</dbReference>
<name>A0A8S3Y6A3_PARAO</name>
<feature type="domain" description="Glucose-methanol-choline oxidoreductase N-terminal" evidence="1">
    <location>
        <begin position="203"/>
        <end position="318"/>
    </location>
</feature>
<dbReference type="GO" id="GO:0050660">
    <property type="term" value="F:flavin adenine dinucleotide binding"/>
    <property type="evidence" value="ECO:0007669"/>
    <property type="project" value="InterPro"/>
</dbReference>
<dbReference type="AlphaFoldDB" id="A0A8S3Y6A3"/>
<feature type="non-terminal residue" evidence="2">
    <location>
        <position position="1"/>
    </location>
</feature>
<dbReference type="PANTHER" id="PTHR11552:SF154">
    <property type="entry name" value="FI04917P"/>
    <property type="match status" value="1"/>
</dbReference>
<dbReference type="PANTHER" id="PTHR11552">
    <property type="entry name" value="GLUCOSE-METHANOL-CHOLINE GMC OXIDOREDUCTASE"/>
    <property type="match status" value="1"/>
</dbReference>
<dbReference type="OrthoDB" id="6928179at2759"/>
<reference evidence="2" key="1">
    <citation type="submission" date="2021-04" db="EMBL/GenBank/DDBJ databases">
        <authorList>
            <person name="Tunstrom K."/>
        </authorList>
    </citation>
    <scope>NUCLEOTIDE SEQUENCE</scope>
</reference>
<evidence type="ECO:0000313" key="2">
    <source>
        <dbReference type="EMBL" id="CAG5055502.1"/>
    </source>
</evidence>
<gene>
    <name evidence="2" type="ORF">PAPOLLO_LOCUS26308</name>
</gene>
<keyword evidence="3" id="KW-1185">Reference proteome</keyword>